<dbReference type="PANTHER" id="PTHR35041">
    <property type="entry name" value="MEDIATOR OF RNA POLYMERASE II TRANSCRIPTION SUBUNIT 1"/>
    <property type="match status" value="1"/>
</dbReference>
<keyword evidence="1" id="KW-0472">Membrane</keyword>
<organism evidence="2 3">
    <name type="scientific">Aspergillus pseudoustus</name>
    <dbReference type="NCBI Taxonomy" id="1810923"/>
    <lineage>
        <taxon>Eukaryota</taxon>
        <taxon>Fungi</taxon>
        <taxon>Dikarya</taxon>
        <taxon>Ascomycota</taxon>
        <taxon>Pezizomycotina</taxon>
        <taxon>Eurotiomycetes</taxon>
        <taxon>Eurotiomycetidae</taxon>
        <taxon>Eurotiales</taxon>
        <taxon>Aspergillaceae</taxon>
        <taxon>Aspergillus</taxon>
        <taxon>Aspergillus subgen. Nidulantes</taxon>
    </lineage>
</organism>
<feature type="transmembrane region" description="Helical" evidence="1">
    <location>
        <begin position="84"/>
        <end position="112"/>
    </location>
</feature>
<keyword evidence="3" id="KW-1185">Reference proteome</keyword>
<proteinExistence type="predicted"/>
<gene>
    <name evidence="2" type="ORF">BJY01DRAFT_249675</name>
</gene>
<name>A0ABR4JMY1_9EURO</name>
<feature type="transmembrane region" description="Helical" evidence="1">
    <location>
        <begin position="149"/>
        <end position="174"/>
    </location>
</feature>
<evidence type="ECO:0000256" key="1">
    <source>
        <dbReference type="SAM" id="Phobius"/>
    </source>
</evidence>
<keyword evidence="1" id="KW-1133">Transmembrane helix</keyword>
<dbReference type="PANTHER" id="PTHR35041:SF6">
    <property type="entry name" value="FORMYLMETHIONINE DEFORMYLASE-LIKE PROTEIN-RELATED"/>
    <property type="match status" value="1"/>
</dbReference>
<protein>
    <submittedName>
        <fullName evidence="2">Uncharacterized protein</fullName>
    </submittedName>
</protein>
<feature type="transmembrane region" description="Helical" evidence="1">
    <location>
        <begin position="580"/>
        <end position="606"/>
    </location>
</feature>
<sequence>MADETPRAEVDTPATSLLPITEQKLELETHELEVGKARVPWTGPALLTVPLICGILFSIGHHLLYSELDGQFIEEGTLDQKWAIRIGSGFAFLAKASFTLSVSSAAVQWLFYTMMQKAATVQAIDNAFAADSNLLALCKWETWKSFKIFGGLMLVVWTIPLSALITPAALTVVIDNRVTSGMHHVPTIDIANRQNASRYAYTFDTVTDVAVSVLGGPSPRMSRIVRATAGTGQIIQASPLAPNMSYSMSFYAPAVRCKPGTTADTATMANLTDLALEKHYTATGSNSSTAARIYNVNTLYFGFSPQLPDHNHPTFNWSTLHDVFSLDVDLAPDDWIVPPTVALESSGGSVYSPPASGDASGPASNALWALVLSDVGYLTHSDADSDTDGPSTPASKYTSLKCQLYNSSVAANITYENGNQVIRETKREILDYVPEPYTWSYSDAAGSSLNSADGLDQSLFAYSGYMQAIVTLIQGIIAHTGFGAWANSGIMDSALIGSRDIVAGLPSLLESSNDEDSSAAMSGFIEESERQSHNRSLLALIEELADNVTYSLLSDQTLSPPKLANVTISTATARYTYDAFALWLAYGLAILFSAVGLVLGNLALFFNKVTYDKSFSSHVRATRNPDLDRLIGPSTWPVQPADRGLSNALLRLRVGSGNLVGRFEAVEGKSDSTVDRQ</sequence>
<feature type="transmembrane region" description="Helical" evidence="1">
    <location>
        <begin position="45"/>
        <end position="64"/>
    </location>
</feature>
<dbReference type="Proteomes" id="UP001610446">
    <property type="component" value="Unassembled WGS sequence"/>
</dbReference>
<dbReference type="EMBL" id="JBFXLU010000113">
    <property type="protein sequence ID" value="KAL2841142.1"/>
    <property type="molecule type" value="Genomic_DNA"/>
</dbReference>
<evidence type="ECO:0000313" key="3">
    <source>
        <dbReference type="Proteomes" id="UP001610446"/>
    </source>
</evidence>
<reference evidence="2 3" key="1">
    <citation type="submission" date="2024-07" db="EMBL/GenBank/DDBJ databases">
        <title>Section-level genome sequencing and comparative genomics of Aspergillus sections Usti and Cavernicolus.</title>
        <authorList>
            <consortium name="Lawrence Berkeley National Laboratory"/>
            <person name="Nybo J.L."/>
            <person name="Vesth T.C."/>
            <person name="Theobald S."/>
            <person name="Frisvad J.C."/>
            <person name="Larsen T.O."/>
            <person name="Kjaerboelling I."/>
            <person name="Rothschild-Mancinelli K."/>
            <person name="Lyhne E.K."/>
            <person name="Kogle M.E."/>
            <person name="Barry K."/>
            <person name="Clum A."/>
            <person name="Na H."/>
            <person name="Ledsgaard L."/>
            <person name="Lin J."/>
            <person name="Lipzen A."/>
            <person name="Kuo A."/>
            <person name="Riley R."/>
            <person name="Mondo S."/>
            <person name="Labutti K."/>
            <person name="Haridas S."/>
            <person name="Pangalinan J."/>
            <person name="Salamov A.A."/>
            <person name="Simmons B.A."/>
            <person name="Magnuson J.K."/>
            <person name="Chen J."/>
            <person name="Drula E."/>
            <person name="Henrissat B."/>
            <person name="Wiebenga A."/>
            <person name="Lubbers R.J."/>
            <person name="Gomes A.C."/>
            <person name="Makela M.R."/>
            <person name="Stajich J."/>
            <person name="Grigoriev I.V."/>
            <person name="Mortensen U.H."/>
            <person name="De Vries R.P."/>
            <person name="Baker S.E."/>
            <person name="Andersen M.R."/>
        </authorList>
    </citation>
    <scope>NUCLEOTIDE SEQUENCE [LARGE SCALE GENOMIC DNA]</scope>
    <source>
        <strain evidence="2 3">CBS 123904</strain>
    </source>
</reference>
<comment type="caution">
    <text evidence="2">The sequence shown here is derived from an EMBL/GenBank/DDBJ whole genome shotgun (WGS) entry which is preliminary data.</text>
</comment>
<evidence type="ECO:0000313" key="2">
    <source>
        <dbReference type="EMBL" id="KAL2841142.1"/>
    </source>
</evidence>
<accession>A0ABR4JMY1</accession>
<keyword evidence="1" id="KW-0812">Transmembrane</keyword>